<feature type="transmembrane region" description="Helical" evidence="1">
    <location>
        <begin position="104"/>
        <end position="127"/>
    </location>
</feature>
<evidence type="ECO:0000256" key="1">
    <source>
        <dbReference type="SAM" id="Phobius"/>
    </source>
</evidence>
<name>A0AAD4MKN1_9BILA</name>
<reference evidence="2" key="1">
    <citation type="submission" date="2022-01" db="EMBL/GenBank/DDBJ databases">
        <title>Genome Sequence Resource for Two Populations of Ditylenchus destructor, the Migratory Endoparasitic Phytonematode.</title>
        <authorList>
            <person name="Zhang H."/>
            <person name="Lin R."/>
            <person name="Xie B."/>
        </authorList>
    </citation>
    <scope>NUCLEOTIDE SEQUENCE</scope>
    <source>
        <strain evidence="2">BazhouSP</strain>
    </source>
</reference>
<feature type="transmembrane region" description="Helical" evidence="1">
    <location>
        <begin position="148"/>
        <end position="177"/>
    </location>
</feature>
<comment type="caution">
    <text evidence="2">The sequence shown here is derived from an EMBL/GenBank/DDBJ whole genome shotgun (WGS) entry which is preliminary data.</text>
</comment>
<dbReference type="Proteomes" id="UP001201812">
    <property type="component" value="Unassembled WGS sequence"/>
</dbReference>
<organism evidence="2 3">
    <name type="scientific">Ditylenchus destructor</name>
    <dbReference type="NCBI Taxonomy" id="166010"/>
    <lineage>
        <taxon>Eukaryota</taxon>
        <taxon>Metazoa</taxon>
        <taxon>Ecdysozoa</taxon>
        <taxon>Nematoda</taxon>
        <taxon>Chromadorea</taxon>
        <taxon>Rhabditida</taxon>
        <taxon>Tylenchina</taxon>
        <taxon>Tylenchomorpha</taxon>
        <taxon>Sphaerularioidea</taxon>
        <taxon>Anguinidae</taxon>
        <taxon>Anguininae</taxon>
        <taxon>Ditylenchus</taxon>
    </lineage>
</organism>
<keyword evidence="1" id="KW-0472">Membrane</keyword>
<dbReference type="AlphaFoldDB" id="A0AAD4MKN1"/>
<evidence type="ECO:0000313" key="3">
    <source>
        <dbReference type="Proteomes" id="UP001201812"/>
    </source>
</evidence>
<keyword evidence="3" id="KW-1185">Reference proteome</keyword>
<dbReference type="Pfam" id="PF10318">
    <property type="entry name" value="7TM_GPCR_Srh"/>
    <property type="match status" value="1"/>
</dbReference>
<evidence type="ECO:0000313" key="2">
    <source>
        <dbReference type="EMBL" id="KAI1697047.1"/>
    </source>
</evidence>
<protein>
    <submittedName>
        <fullName evidence="2">Serpentine type 7TM GPCR chemoreceptor srh domain-containing protein</fullName>
    </submittedName>
</protein>
<proteinExistence type="predicted"/>
<sequence length="256" mass="29316">MSAVPLSVSSRGRYINNSTQQSVYETKYVESLQKKNRLILINSTFGVLWELEWTVGMPEFLFPYPAVAIPMNELKMAMKSIDPLVYDFINDRSMLGFVREDPGIFTTVITAAVVFWSGLGTSIALFSTVGCYKFLRDNRTLLSDRTRVLYFTLANVLVIETSIVFFLGIVPLAVLIWAYHAEFKYGSFICLIIERTISIYPLSSNVILMCVVRPYRRAIVNLWRRIFRSGKLMSTSNPTTVMFKNRRTIQSVTSYK</sequence>
<accession>A0AAD4MKN1</accession>
<dbReference type="EMBL" id="JAKKPZ010000291">
    <property type="protein sequence ID" value="KAI1697047.1"/>
    <property type="molecule type" value="Genomic_DNA"/>
</dbReference>
<dbReference type="InterPro" id="IPR019422">
    <property type="entry name" value="7TM_GPCR_serpentine_rcpt_Srh"/>
</dbReference>
<keyword evidence="1" id="KW-0812">Transmembrane</keyword>
<gene>
    <name evidence="2" type="ORF">DdX_18730</name>
</gene>
<keyword evidence="1" id="KW-1133">Transmembrane helix</keyword>